<keyword evidence="1" id="KW-1133">Transmembrane helix</keyword>
<evidence type="ECO:0000313" key="3">
    <source>
        <dbReference type="Proteomes" id="UP000006055"/>
    </source>
</evidence>
<evidence type="ECO:0000313" key="2">
    <source>
        <dbReference type="EMBL" id="AFM23998.1"/>
    </source>
</evidence>
<dbReference type="KEGG" id="dti:Desti_1285"/>
<organism evidence="2 3">
    <name type="scientific">Desulfomonile tiedjei (strain ATCC 49306 / DSM 6799 / DCB-1)</name>
    <dbReference type="NCBI Taxonomy" id="706587"/>
    <lineage>
        <taxon>Bacteria</taxon>
        <taxon>Pseudomonadati</taxon>
        <taxon>Thermodesulfobacteriota</taxon>
        <taxon>Desulfomonilia</taxon>
        <taxon>Desulfomonilales</taxon>
        <taxon>Desulfomonilaceae</taxon>
        <taxon>Desulfomonile</taxon>
    </lineage>
</organism>
<protein>
    <submittedName>
        <fullName evidence="2">Uncharacterized protein</fullName>
    </submittedName>
</protein>
<dbReference type="AlphaFoldDB" id="I4C357"/>
<dbReference type="RefSeq" id="WP_014809149.1">
    <property type="nucleotide sequence ID" value="NC_018025.1"/>
</dbReference>
<accession>I4C357</accession>
<keyword evidence="3" id="KW-1185">Reference proteome</keyword>
<dbReference type="HOGENOM" id="CLU_2245633_0_0_7"/>
<reference evidence="3" key="1">
    <citation type="submission" date="2012-06" db="EMBL/GenBank/DDBJ databases">
        <title>Complete sequence of chromosome of Desulfomonile tiedjei DSM 6799.</title>
        <authorList>
            <person name="Lucas S."/>
            <person name="Copeland A."/>
            <person name="Lapidus A."/>
            <person name="Glavina del Rio T."/>
            <person name="Dalin E."/>
            <person name="Tice H."/>
            <person name="Bruce D."/>
            <person name="Goodwin L."/>
            <person name="Pitluck S."/>
            <person name="Peters L."/>
            <person name="Ovchinnikova G."/>
            <person name="Zeytun A."/>
            <person name="Lu M."/>
            <person name="Kyrpides N."/>
            <person name="Mavromatis K."/>
            <person name="Ivanova N."/>
            <person name="Brettin T."/>
            <person name="Detter J.C."/>
            <person name="Han C."/>
            <person name="Larimer F."/>
            <person name="Land M."/>
            <person name="Hauser L."/>
            <person name="Markowitz V."/>
            <person name="Cheng J.-F."/>
            <person name="Hugenholtz P."/>
            <person name="Woyke T."/>
            <person name="Wu D."/>
            <person name="Spring S."/>
            <person name="Schroeder M."/>
            <person name="Brambilla E."/>
            <person name="Klenk H.-P."/>
            <person name="Eisen J.A."/>
        </authorList>
    </citation>
    <scope>NUCLEOTIDE SEQUENCE [LARGE SCALE GENOMIC DNA]</scope>
    <source>
        <strain evidence="3">ATCC 49306 / DSM 6799 / DCB-1</strain>
    </source>
</reference>
<feature type="transmembrane region" description="Helical" evidence="1">
    <location>
        <begin position="30"/>
        <end position="55"/>
    </location>
</feature>
<feature type="transmembrane region" description="Helical" evidence="1">
    <location>
        <begin position="62"/>
        <end position="80"/>
    </location>
</feature>
<gene>
    <name evidence="2" type="ordered locus">Desti_1285</name>
</gene>
<keyword evidence="1" id="KW-0812">Transmembrane</keyword>
<name>I4C357_DESTA</name>
<dbReference type="EMBL" id="CP003360">
    <property type="protein sequence ID" value="AFM23998.1"/>
    <property type="molecule type" value="Genomic_DNA"/>
</dbReference>
<keyword evidence="1" id="KW-0472">Membrane</keyword>
<evidence type="ECO:0000256" key="1">
    <source>
        <dbReference type="SAM" id="Phobius"/>
    </source>
</evidence>
<dbReference type="Proteomes" id="UP000006055">
    <property type="component" value="Chromosome"/>
</dbReference>
<proteinExistence type="predicted"/>
<sequence>MDQQLKEFFHALIFTFVGMVVYEVSKDTAIGGVITVAFGLFLVPFLTIVSVKFFIEKSMGSALVCAFFALISACGLWISLSHSPWHQLPQEIDKVLNIVLEQFR</sequence>
<feature type="transmembrane region" description="Helical" evidence="1">
    <location>
        <begin position="7"/>
        <end position="24"/>
    </location>
</feature>